<evidence type="ECO:0000313" key="1">
    <source>
        <dbReference type="EMBL" id="BBC14738.1"/>
    </source>
</evidence>
<evidence type="ECO:0000313" key="2">
    <source>
        <dbReference type="Proteomes" id="UP000249673"/>
    </source>
</evidence>
<dbReference type="GeneID" id="65062507"/>
<keyword evidence="2" id="KW-1185">Reference proteome</keyword>
<dbReference type="EMBL" id="LC348380">
    <property type="protein sequence ID" value="BBC14738.1"/>
    <property type="molecule type" value="Genomic_DNA"/>
</dbReference>
<organism evidence="1 2">
    <name type="scientific">Enterobacteria phage T2</name>
    <name type="common">Bacteriophage T2</name>
    <dbReference type="NCBI Taxonomy" id="2060721"/>
    <lineage>
        <taxon>Viruses</taxon>
        <taxon>Duplodnaviria</taxon>
        <taxon>Heunggongvirae</taxon>
        <taxon>Uroviricota</taxon>
        <taxon>Caudoviricetes</taxon>
        <taxon>Pantevenvirales</taxon>
        <taxon>Straboviridae</taxon>
        <taxon>Tevenvirinae</taxon>
        <taxon>Tequatrovirus</taxon>
        <taxon>Tequatrovirus T2</taxon>
    </lineage>
</organism>
<reference evidence="1 2" key="1">
    <citation type="submission" date="2017-12" db="EMBL/GenBank/DDBJ databases">
        <title>Whole genome analysis of Escherichia phage PP01 and T2.</title>
        <authorList>
            <person name="Hoshiga F."/>
            <person name="Yoshizaki K."/>
            <person name="Miyanaga K."/>
            <person name="Tanji Y."/>
        </authorList>
    </citation>
    <scope>NUCLEOTIDE SEQUENCE [LARGE SCALE GENOMIC DNA]</scope>
</reference>
<organismHost>
    <name type="scientific">Escherichia coli</name>
    <dbReference type="NCBI Taxonomy" id="562"/>
</organismHost>
<dbReference type="Proteomes" id="UP000249673">
    <property type="component" value="Segment"/>
</dbReference>
<dbReference type="RefSeq" id="YP_010073771.1">
    <property type="nucleotide sequence ID" value="NC_054931.1"/>
</dbReference>
<gene>
    <name evidence="1" type="primary">vs.5</name>
</gene>
<sequence length="45" mass="5261">MLSPSGLVIQANSNLMKPGIWVILMEFILRQKFLFRDMAFMNLFV</sequence>
<proteinExistence type="predicted"/>
<protein>
    <submittedName>
        <fullName evidence="1">Uncharacterized protein</fullName>
    </submittedName>
</protein>
<accession>A0A2Z5WLP0</accession>
<name>A0A2Z5WLP0_BPT2</name>
<dbReference type="KEGG" id="vg:65062507"/>